<keyword evidence="2" id="KW-1185">Reference proteome</keyword>
<dbReference type="GO" id="GO:0003830">
    <property type="term" value="F:beta-1,4-mannosylglycoprotein 4-beta-N-acetylglucosaminyltransferase activity"/>
    <property type="evidence" value="ECO:0007669"/>
    <property type="project" value="InterPro"/>
</dbReference>
<dbReference type="PANTHER" id="PTHR12224">
    <property type="entry name" value="BETA-1,4-MANNOSYL-GLYCOPROTEIN BETA-1,4-N-ACETYLGLUCOSAMINYL-TRANSFERASE"/>
    <property type="match status" value="1"/>
</dbReference>
<organism evidence="1 2">
    <name type="scientific">Chaetoceros tenuissimus</name>
    <dbReference type="NCBI Taxonomy" id="426638"/>
    <lineage>
        <taxon>Eukaryota</taxon>
        <taxon>Sar</taxon>
        <taxon>Stramenopiles</taxon>
        <taxon>Ochrophyta</taxon>
        <taxon>Bacillariophyta</taxon>
        <taxon>Coscinodiscophyceae</taxon>
        <taxon>Chaetocerotophycidae</taxon>
        <taxon>Chaetocerotales</taxon>
        <taxon>Chaetocerotaceae</taxon>
        <taxon>Chaetoceros</taxon>
    </lineage>
</organism>
<accession>A0AAD3D070</accession>
<dbReference type="Proteomes" id="UP001054902">
    <property type="component" value="Unassembled WGS sequence"/>
</dbReference>
<evidence type="ECO:0000313" key="2">
    <source>
        <dbReference type="Proteomes" id="UP001054902"/>
    </source>
</evidence>
<dbReference type="GO" id="GO:0016020">
    <property type="term" value="C:membrane"/>
    <property type="evidence" value="ECO:0007669"/>
    <property type="project" value="InterPro"/>
</dbReference>
<reference evidence="1 2" key="1">
    <citation type="journal article" date="2021" name="Sci. Rep.">
        <title>The genome of the diatom Chaetoceros tenuissimus carries an ancient integrated fragment of an extant virus.</title>
        <authorList>
            <person name="Hongo Y."/>
            <person name="Kimura K."/>
            <person name="Takaki Y."/>
            <person name="Yoshida Y."/>
            <person name="Baba S."/>
            <person name="Kobayashi G."/>
            <person name="Nagasaki K."/>
            <person name="Hano T."/>
            <person name="Tomaru Y."/>
        </authorList>
    </citation>
    <scope>NUCLEOTIDE SEQUENCE [LARGE SCALE GENOMIC DNA]</scope>
    <source>
        <strain evidence="1 2">NIES-3715</strain>
    </source>
</reference>
<name>A0AAD3D070_9STRA</name>
<dbReference type="EMBL" id="BLLK01000049">
    <property type="protein sequence ID" value="GFH55437.1"/>
    <property type="molecule type" value="Genomic_DNA"/>
</dbReference>
<gene>
    <name evidence="1" type="ORF">CTEN210_11913</name>
</gene>
<comment type="caution">
    <text evidence="1">The sequence shown here is derived from an EMBL/GenBank/DDBJ whole genome shotgun (WGS) entry which is preliminary data.</text>
</comment>
<evidence type="ECO:0000313" key="1">
    <source>
        <dbReference type="EMBL" id="GFH55437.1"/>
    </source>
</evidence>
<sequence>MSISTFRLLVAPLWIIIITCTSYTYISILQSELLSNADQQESLVYTFEKNDEQKISPNIGINAEARVYTDEQPLQLHNEETETKGTQEDDMSDVDISVTEKNIPDYEVDNITMSIQICDSDKIHKNMTNLDPISMLEATYASTKSLTAIFKMLKNLTSDRPHEYHGQHITSDMEPIEIARCKRYGYEYNSTLQNKRKRVFLGALVGDDSWHSIGAHAMEMYGLYHTVALVEGNKTFTKHDRCKRFQPGSIHHEVLKKSGILGPNTTVKTALYYARESDIMDAIDTEQLQRDVFTKIWIQQGMTDNDIGVVADMDEFFTRDFMLAIQTCQVPEFQKGQSCKAPKIVAKTLIFEAAPDCIYKTKRWYHPDAIIGECIDGIGNETLHKPTLRKSFSGMRETFREDGFGKMLKDYDNKSKQDLIRFPPLWKPVDFRSAQGAGRLIGEIFKGDNPKRPTGHVAYHFHNFFDSIKPIRKKYATYGHPNENATFLPLGNITNQLDVAVRCILNRTFEGIEPRKYMFSGGLNEALEKGNNIHRIPIMFERSFGSYRNDRFNELRIIIEEDELRFGRKQVRDVQ</sequence>
<proteinExistence type="predicted"/>
<dbReference type="PANTHER" id="PTHR12224:SF0">
    <property type="entry name" value="BETA-1,4-MANNOSYL-GLYCOPROTEIN 4-BETA-N-ACETYLGLUCOSAMINYLTRANSFERASE"/>
    <property type="match status" value="1"/>
</dbReference>
<dbReference type="AlphaFoldDB" id="A0AAD3D070"/>
<dbReference type="GO" id="GO:0006044">
    <property type="term" value="P:N-acetylglucosamine metabolic process"/>
    <property type="evidence" value="ECO:0007669"/>
    <property type="project" value="TreeGrafter"/>
</dbReference>
<protein>
    <submittedName>
        <fullName evidence="1">Uncharacterized protein</fullName>
    </submittedName>
</protein>
<dbReference type="InterPro" id="IPR006813">
    <property type="entry name" value="Glyco_trans_17"/>
</dbReference>